<evidence type="ECO:0000256" key="2">
    <source>
        <dbReference type="ARBA" id="ARBA00005653"/>
    </source>
</evidence>
<evidence type="ECO:0000256" key="3">
    <source>
        <dbReference type="ARBA" id="ARBA00022448"/>
    </source>
</evidence>
<evidence type="ECO:0000256" key="5">
    <source>
        <dbReference type="ARBA" id="ARBA00022692"/>
    </source>
</evidence>
<keyword evidence="9 10" id="KW-0472">Membrane</keyword>
<proteinExistence type="inferred from homology"/>
<keyword evidence="8" id="KW-0406">Ion transport</keyword>
<dbReference type="PANTHER" id="PTHR13462:SF17">
    <property type="entry name" value="CALCIUM UNIPORTER PROTEIN 4, MITOCHONDRIAL"/>
    <property type="match status" value="1"/>
</dbReference>
<dbReference type="GO" id="GO:1990246">
    <property type="term" value="C:uniplex complex"/>
    <property type="evidence" value="ECO:0007669"/>
    <property type="project" value="TreeGrafter"/>
</dbReference>
<dbReference type="EMBL" id="JAXQNO010000016">
    <property type="protein sequence ID" value="KAK4781623.1"/>
    <property type="molecule type" value="Genomic_DNA"/>
</dbReference>
<dbReference type="GO" id="GO:0036444">
    <property type="term" value="P:calcium import into the mitochondrion"/>
    <property type="evidence" value="ECO:0007669"/>
    <property type="project" value="TreeGrafter"/>
</dbReference>
<dbReference type="GO" id="GO:0015292">
    <property type="term" value="F:uniporter activity"/>
    <property type="evidence" value="ECO:0007669"/>
    <property type="project" value="TreeGrafter"/>
</dbReference>
<keyword evidence="3" id="KW-0813">Transport</keyword>
<feature type="transmembrane region" description="Helical" evidence="10">
    <location>
        <begin position="266"/>
        <end position="286"/>
    </location>
</feature>
<evidence type="ECO:0000256" key="1">
    <source>
        <dbReference type="ARBA" id="ARBA00004141"/>
    </source>
</evidence>
<name>A0AAN7R0M0_TRANT</name>
<sequence length="348" mass="39825">MALYRTLSQRLLSCPRAPPLPPTAVSIVASPPLVADPAHPPLRREYFTSPESPEDGILRRFFQRRSLTQAAAGVLPDFLSFPVGDRLRERLRSIGTPGHRLRLDGLSPPTHASVVPQGGLSVVEARKLLKLACMERLKSKLRAISESSITYEQYLKICNQACENEDQAVELAKTMDETGNVIVLGNIVFLRPEQVAKSMEAILHQTIVMPDDPRRAELGSMEEEKSEIDSKARAQVRAELYCGLGFIVMQTLGFMRLTFWELSWDVMEPICFFVTSLHFTLAYWFFLRTFTEPSFEGYFGRRFRTKQMKLIRNRNFNIDRYNELRKIFYLNQFGSQREKTHVRALGTC</sequence>
<keyword evidence="13" id="KW-1185">Reference proteome</keyword>
<evidence type="ECO:0000256" key="9">
    <source>
        <dbReference type="ARBA" id="ARBA00023136"/>
    </source>
</evidence>
<dbReference type="InterPro" id="IPR039055">
    <property type="entry name" value="MCU_fam"/>
</dbReference>
<dbReference type="AlphaFoldDB" id="A0AAN7R0M0"/>
<dbReference type="PANTHER" id="PTHR13462">
    <property type="entry name" value="CALCIUM UNIPORTER PROTEIN, MITOCHONDRIAL"/>
    <property type="match status" value="1"/>
</dbReference>
<evidence type="ECO:0000313" key="12">
    <source>
        <dbReference type="EMBL" id="KAK4781623.1"/>
    </source>
</evidence>
<comment type="similarity">
    <text evidence="2">Belongs to the MCU (TC 1.A.77) family.</text>
</comment>
<evidence type="ECO:0000256" key="7">
    <source>
        <dbReference type="ARBA" id="ARBA00022989"/>
    </source>
</evidence>
<dbReference type="GO" id="GO:0005262">
    <property type="term" value="F:calcium channel activity"/>
    <property type="evidence" value="ECO:0007669"/>
    <property type="project" value="TreeGrafter"/>
</dbReference>
<evidence type="ECO:0000313" key="13">
    <source>
        <dbReference type="Proteomes" id="UP001346149"/>
    </source>
</evidence>
<dbReference type="Pfam" id="PF04678">
    <property type="entry name" value="MCU"/>
    <property type="match status" value="1"/>
</dbReference>
<evidence type="ECO:0000256" key="10">
    <source>
        <dbReference type="SAM" id="Phobius"/>
    </source>
</evidence>
<evidence type="ECO:0000259" key="11">
    <source>
        <dbReference type="Pfam" id="PF04678"/>
    </source>
</evidence>
<evidence type="ECO:0000256" key="6">
    <source>
        <dbReference type="ARBA" id="ARBA00022837"/>
    </source>
</evidence>
<keyword evidence="4" id="KW-0109">Calcium transport</keyword>
<keyword evidence="7 10" id="KW-1133">Transmembrane helix</keyword>
<feature type="transmembrane region" description="Helical" evidence="10">
    <location>
        <begin position="240"/>
        <end position="260"/>
    </location>
</feature>
<feature type="domain" description="Calcium uniporter protein C-terminal" evidence="11">
    <location>
        <begin position="165"/>
        <end position="324"/>
    </location>
</feature>
<reference evidence="12 13" key="1">
    <citation type="journal article" date="2023" name="Hortic Res">
        <title>Pangenome of water caltrop reveals structural variations and asymmetric subgenome divergence after allopolyploidization.</title>
        <authorList>
            <person name="Zhang X."/>
            <person name="Chen Y."/>
            <person name="Wang L."/>
            <person name="Yuan Y."/>
            <person name="Fang M."/>
            <person name="Shi L."/>
            <person name="Lu R."/>
            <person name="Comes H.P."/>
            <person name="Ma Y."/>
            <person name="Chen Y."/>
            <person name="Huang G."/>
            <person name="Zhou Y."/>
            <person name="Zheng Z."/>
            <person name="Qiu Y."/>
        </authorList>
    </citation>
    <scope>NUCLEOTIDE SEQUENCE [LARGE SCALE GENOMIC DNA]</scope>
    <source>
        <strain evidence="12">F231</strain>
    </source>
</reference>
<organism evidence="12 13">
    <name type="scientific">Trapa natans</name>
    <name type="common">Water chestnut</name>
    <dbReference type="NCBI Taxonomy" id="22666"/>
    <lineage>
        <taxon>Eukaryota</taxon>
        <taxon>Viridiplantae</taxon>
        <taxon>Streptophyta</taxon>
        <taxon>Embryophyta</taxon>
        <taxon>Tracheophyta</taxon>
        <taxon>Spermatophyta</taxon>
        <taxon>Magnoliopsida</taxon>
        <taxon>eudicotyledons</taxon>
        <taxon>Gunneridae</taxon>
        <taxon>Pentapetalae</taxon>
        <taxon>rosids</taxon>
        <taxon>malvids</taxon>
        <taxon>Myrtales</taxon>
        <taxon>Lythraceae</taxon>
        <taxon>Trapa</taxon>
    </lineage>
</organism>
<keyword evidence="5 10" id="KW-0812">Transmembrane</keyword>
<keyword evidence="6" id="KW-0106">Calcium</keyword>
<comment type="subcellular location">
    <subcellularLocation>
        <location evidence="1">Membrane</location>
        <topology evidence="1">Multi-pass membrane protein</topology>
    </subcellularLocation>
</comment>
<dbReference type="Proteomes" id="UP001346149">
    <property type="component" value="Unassembled WGS sequence"/>
</dbReference>
<protein>
    <recommendedName>
        <fullName evidence="11">Calcium uniporter protein C-terminal domain-containing protein</fullName>
    </recommendedName>
</protein>
<accession>A0AAN7R0M0</accession>
<dbReference type="InterPro" id="IPR006769">
    <property type="entry name" value="MCU_C"/>
</dbReference>
<comment type="caution">
    <text evidence="12">The sequence shown here is derived from an EMBL/GenBank/DDBJ whole genome shotgun (WGS) entry which is preliminary data.</text>
</comment>
<dbReference type="GO" id="GO:0051560">
    <property type="term" value="P:mitochondrial calcium ion homeostasis"/>
    <property type="evidence" value="ECO:0007669"/>
    <property type="project" value="InterPro"/>
</dbReference>
<gene>
    <name evidence="12" type="ORF">SAY86_015725</name>
</gene>
<evidence type="ECO:0000256" key="4">
    <source>
        <dbReference type="ARBA" id="ARBA00022568"/>
    </source>
</evidence>
<evidence type="ECO:0000256" key="8">
    <source>
        <dbReference type="ARBA" id="ARBA00023065"/>
    </source>
</evidence>